<gene>
    <name evidence="2" type="ORF">WB403_50325</name>
</gene>
<dbReference type="EMBL" id="JBBAYM010000462">
    <property type="protein sequence ID" value="MEI5617310.1"/>
    <property type="molecule type" value="Genomic_DNA"/>
</dbReference>
<sequence>MNLAVKLQAIDKMSAPLKNVAGASGQVIESLKQTQERLKAIDSQTDQFNAFRQLRQQSKETTQALDQAQQEVTQLALRMKEA</sequence>
<keyword evidence="1" id="KW-0175">Coiled coil</keyword>
<evidence type="ECO:0000313" key="3">
    <source>
        <dbReference type="Proteomes" id="UP001365781"/>
    </source>
</evidence>
<feature type="non-terminal residue" evidence="2">
    <location>
        <position position="82"/>
    </location>
</feature>
<evidence type="ECO:0008006" key="4">
    <source>
        <dbReference type="Google" id="ProtNLM"/>
    </source>
</evidence>
<name>A0ABU8GVT2_9ACTN</name>
<protein>
    <recommendedName>
        <fullName evidence="4">Phage tail tape measure protein</fullName>
    </recommendedName>
</protein>
<keyword evidence="3" id="KW-1185">Reference proteome</keyword>
<dbReference type="Proteomes" id="UP001365781">
    <property type="component" value="Unassembled WGS sequence"/>
</dbReference>
<accession>A0ABU8GVT2</accession>
<reference evidence="2 3" key="1">
    <citation type="submission" date="2024-03" db="EMBL/GenBank/DDBJ databases">
        <title>First Report of Pectobacterium brasiliscabiei causing potato scab in china.</title>
        <authorList>
            <person name="Handique U."/>
        </authorList>
    </citation>
    <scope>NUCLEOTIDE SEQUENCE [LARGE SCALE GENOMIC DNA]</scope>
    <source>
        <strain evidence="2 3">ZRIMU1503</strain>
    </source>
</reference>
<dbReference type="RefSeq" id="WP_336559185.1">
    <property type="nucleotide sequence ID" value="NZ_JBBAYM010000462.1"/>
</dbReference>
<feature type="coiled-coil region" evidence="1">
    <location>
        <begin position="51"/>
        <end position="78"/>
    </location>
</feature>
<evidence type="ECO:0000313" key="2">
    <source>
        <dbReference type="EMBL" id="MEI5617310.1"/>
    </source>
</evidence>
<organism evidence="2 3">
    <name type="scientific">Streptomyces brasiliscabiei</name>
    <dbReference type="NCBI Taxonomy" id="2736302"/>
    <lineage>
        <taxon>Bacteria</taxon>
        <taxon>Bacillati</taxon>
        <taxon>Actinomycetota</taxon>
        <taxon>Actinomycetes</taxon>
        <taxon>Kitasatosporales</taxon>
        <taxon>Streptomycetaceae</taxon>
        <taxon>Streptomyces</taxon>
    </lineage>
</organism>
<comment type="caution">
    <text evidence="2">The sequence shown here is derived from an EMBL/GenBank/DDBJ whole genome shotgun (WGS) entry which is preliminary data.</text>
</comment>
<evidence type="ECO:0000256" key="1">
    <source>
        <dbReference type="SAM" id="Coils"/>
    </source>
</evidence>
<proteinExistence type="predicted"/>